<dbReference type="SUPFAM" id="SSF46689">
    <property type="entry name" value="Homeodomain-like"/>
    <property type="match status" value="1"/>
</dbReference>
<dbReference type="Pfam" id="PF01527">
    <property type="entry name" value="HTH_Tnp_1"/>
    <property type="match status" value="1"/>
</dbReference>
<evidence type="ECO:0000259" key="1">
    <source>
        <dbReference type="PROSITE" id="PS50994"/>
    </source>
</evidence>
<gene>
    <name evidence="2" type="ORF">MRM75_15075</name>
</gene>
<dbReference type="InterPro" id="IPR036397">
    <property type="entry name" value="RNaseH_sf"/>
</dbReference>
<name>A0AAU6U263_UNCXX</name>
<dbReference type="Gene3D" id="3.30.420.10">
    <property type="entry name" value="Ribonuclease H-like superfamily/Ribonuclease H"/>
    <property type="match status" value="1"/>
</dbReference>
<dbReference type="NCBIfam" id="NF033516">
    <property type="entry name" value="transpos_IS3"/>
    <property type="match status" value="1"/>
</dbReference>
<dbReference type="GO" id="GO:0004803">
    <property type="term" value="F:transposase activity"/>
    <property type="evidence" value="ECO:0007669"/>
    <property type="project" value="InterPro"/>
</dbReference>
<proteinExistence type="predicted"/>
<dbReference type="GO" id="GO:0006313">
    <property type="term" value="P:DNA transposition"/>
    <property type="evidence" value="ECO:0007669"/>
    <property type="project" value="InterPro"/>
</dbReference>
<dbReference type="PANTHER" id="PTHR46889">
    <property type="entry name" value="TRANSPOSASE INSF FOR INSERTION SEQUENCE IS3B-RELATED"/>
    <property type="match status" value="1"/>
</dbReference>
<accession>A0AAU6U263</accession>
<dbReference type="Pfam" id="PF13333">
    <property type="entry name" value="rve_2"/>
    <property type="match status" value="1"/>
</dbReference>
<dbReference type="InterPro" id="IPR009057">
    <property type="entry name" value="Homeodomain-like_sf"/>
</dbReference>
<dbReference type="PROSITE" id="PS50994">
    <property type="entry name" value="INTEGRASE"/>
    <property type="match status" value="1"/>
</dbReference>
<dbReference type="InterPro" id="IPR050900">
    <property type="entry name" value="Transposase_IS3/IS150/IS904"/>
</dbReference>
<protein>
    <submittedName>
        <fullName evidence="2">IS3 family transposase</fullName>
    </submittedName>
</protein>
<dbReference type="InterPro" id="IPR012337">
    <property type="entry name" value="RNaseH-like_sf"/>
</dbReference>
<dbReference type="Gene3D" id="1.10.10.60">
    <property type="entry name" value="Homeodomain-like"/>
    <property type="match status" value="1"/>
</dbReference>
<dbReference type="InterPro" id="IPR002514">
    <property type="entry name" value="Transposase_8"/>
</dbReference>
<reference evidence="2" key="1">
    <citation type="submission" date="2022-03" db="EMBL/GenBank/DDBJ databases">
        <title>Sea Food Isolates.</title>
        <authorList>
            <person name="Li c."/>
        </authorList>
    </citation>
    <scope>NUCLEOTIDE SEQUENCE</scope>
    <source>
        <strain evidence="2">19CA06SA08-2</strain>
    </source>
</reference>
<dbReference type="Pfam" id="PF00665">
    <property type="entry name" value="rve"/>
    <property type="match status" value="1"/>
</dbReference>
<sequence length="383" mass="44375">MTRQRYPETFKIEAVKQVTERGRPVADVARALGVSSHSLYAWLKQYGKPADQQHEESALQAEIRRLKAELRQVTEEPQHFKGGRRVLCQRVKERYAFITSRLDRYSVVTLCQTLGVHRSGFYAWLKQPASPRQQEDERLTGLVKQSWLESGAVYGYRKIHRDLRDLGEACGKHRVAKLMKREGLRSQTGYQRRKGHYGGKSPQAAPNTLARQFKVPAPNISWVTDITYIRTQEGWLYLAVVLDLFSRQIIGWAMRPRMTADLAVDALLMAVWRRKPKQAVLVHSDQGSQFTGGEWQDFLKAHNLSCSMSRRGNCHDNAVAESFFQLLKRERIKRRIYSTRDEARSDVFDYIEMFYNPIRRHGSNDGLSPVEFEKQFNVQQQSV</sequence>
<dbReference type="AlphaFoldDB" id="A0AAU6U263"/>
<dbReference type="InterPro" id="IPR048020">
    <property type="entry name" value="Transpos_IS3"/>
</dbReference>
<feature type="domain" description="Integrase catalytic" evidence="1">
    <location>
        <begin position="214"/>
        <end position="377"/>
    </location>
</feature>
<evidence type="ECO:0000313" key="2">
    <source>
        <dbReference type="EMBL" id="XAG67955.1"/>
    </source>
</evidence>
<dbReference type="GO" id="GO:0003677">
    <property type="term" value="F:DNA binding"/>
    <property type="evidence" value="ECO:0007669"/>
    <property type="project" value="InterPro"/>
</dbReference>
<dbReference type="Pfam" id="PF13276">
    <property type="entry name" value="HTH_21"/>
    <property type="match status" value="1"/>
</dbReference>
<dbReference type="EMBL" id="CP095353">
    <property type="protein sequence ID" value="XAG67955.1"/>
    <property type="molecule type" value="Genomic_DNA"/>
</dbReference>
<organism evidence="2">
    <name type="scientific">bacterium 19CA06SA08-2</name>
    <dbReference type="NCBI Taxonomy" id="2920658"/>
    <lineage>
        <taxon>Bacteria</taxon>
    </lineage>
</organism>
<dbReference type="SUPFAM" id="SSF53098">
    <property type="entry name" value="Ribonuclease H-like"/>
    <property type="match status" value="1"/>
</dbReference>
<dbReference type="GO" id="GO:0015074">
    <property type="term" value="P:DNA integration"/>
    <property type="evidence" value="ECO:0007669"/>
    <property type="project" value="InterPro"/>
</dbReference>
<dbReference type="InterPro" id="IPR025948">
    <property type="entry name" value="HTH-like_dom"/>
</dbReference>
<dbReference type="PANTHER" id="PTHR46889:SF4">
    <property type="entry name" value="TRANSPOSASE INSO FOR INSERTION SEQUENCE ELEMENT IS911B-RELATED"/>
    <property type="match status" value="1"/>
</dbReference>
<dbReference type="InterPro" id="IPR001584">
    <property type="entry name" value="Integrase_cat-core"/>
</dbReference>